<dbReference type="InterPro" id="IPR024983">
    <property type="entry name" value="CHAT_dom"/>
</dbReference>
<feature type="repeat" description="TPR" evidence="1">
    <location>
        <begin position="403"/>
        <end position="436"/>
    </location>
</feature>
<evidence type="ECO:0000259" key="2">
    <source>
        <dbReference type="Pfam" id="PF12770"/>
    </source>
</evidence>
<organism evidence="3">
    <name type="scientific">Symploca sp. SIO1C4</name>
    <dbReference type="NCBI Taxonomy" id="2607765"/>
    <lineage>
        <taxon>Bacteria</taxon>
        <taxon>Bacillati</taxon>
        <taxon>Cyanobacteriota</taxon>
        <taxon>Cyanophyceae</taxon>
        <taxon>Coleofasciculales</taxon>
        <taxon>Coleofasciculaceae</taxon>
        <taxon>Symploca</taxon>
    </lineage>
</organism>
<gene>
    <name evidence="3" type="ORF">F6J89_08550</name>
</gene>
<name>A0A6B3NDG2_9CYAN</name>
<accession>A0A6B3NDG2</accession>
<comment type="caution">
    <text evidence="3">The sequence shown here is derived from an EMBL/GenBank/DDBJ whole genome shotgun (WGS) entry which is preliminary data.</text>
</comment>
<dbReference type="SUPFAM" id="SSF48452">
    <property type="entry name" value="TPR-like"/>
    <property type="match status" value="2"/>
</dbReference>
<protein>
    <submittedName>
        <fullName evidence="3">CHAT domain-containing protein</fullName>
    </submittedName>
</protein>
<dbReference type="AlphaFoldDB" id="A0A6B3NDG2"/>
<evidence type="ECO:0000313" key="3">
    <source>
        <dbReference type="EMBL" id="NER27671.1"/>
    </source>
</evidence>
<dbReference type="SMART" id="SM00028">
    <property type="entry name" value="TPR"/>
    <property type="match status" value="6"/>
</dbReference>
<dbReference type="Pfam" id="PF12770">
    <property type="entry name" value="CHAT"/>
    <property type="match status" value="1"/>
</dbReference>
<feature type="domain" description="CHAT" evidence="2">
    <location>
        <begin position="647"/>
        <end position="914"/>
    </location>
</feature>
<dbReference type="EMBL" id="JAAHFQ010000122">
    <property type="protein sequence ID" value="NER27671.1"/>
    <property type="molecule type" value="Genomic_DNA"/>
</dbReference>
<dbReference type="PANTHER" id="PTHR10098:SF112">
    <property type="entry name" value="SLR0380 PROTEIN"/>
    <property type="match status" value="1"/>
</dbReference>
<evidence type="ECO:0000256" key="1">
    <source>
        <dbReference type="PROSITE-ProRule" id="PRU00339"/>
    </source>
</evidence>
<dbReference type="PANTHER" id="PTHR10098">
    <property type="entry name" value="RAPSYN-RELATED"/>
    <property type="match status" value="1"/>
</dbReference>
<dbReference type="Gene3D" id="1.25.40.10">
    <property type="entry name" value="Tetratricopeptide repeat domain"/>
    <property type="match status" value="2"/>
</dbReference>
<dbReference type="Pfam" id="PF13424">
    <property type="entry name" value="TPR_12"/>
    <property type="match status" value="1"/>
</dbReference>
<dbReference type="PROSITE" id="PS50005">
    <property type="entry name" value="TPR"/>
    <property type="match status" value="1"/>
</dbReference>
<reference evidence="3" key="1">
    <citation type="submission" date="2019-11" db="EMBL/GenBank/DDBJ databases">
        <title>Genomic insights into an expanded diversity of filamentous marine cyanobacteria reveals the extraordinary biosynthetic potential of Moorea and Okeania.</title>
        <authorList>
            <person name="Ferreira Leao T."/>
            <person name="Wang M."/>
            <person name="Moss N."/>
            <person name="Da Silva R."/>
            <person name="Sanders J."/>
            <person name="Nurk S."/>
            <person name="Gurevich A."/>
            <person name="Humphrey G."/>
            <person name="Reher R."/>
            <person name="Zhu Q."/>
            <person name="Belda-Ferre P."/>
            <person name="Glukhov E."/>
            <person name="Rex R."/>
            <person name="Dorrestein P.C."/>
            <person name="Knight R."/>
            <person name="Pevzner P."/>
            <person name="Gerwick W.H."/>
            <person name="Gerwick L."/>
        </authorList>
    </citation>
    <scope>NUCLEOTIDE SEQUENCE</scope>
    <source>
        <strain evidence="3">SIO1C4</strain>
    </source>
</reference>
<dbReference type="InterPro" id="IPR011990">
    <property type="entry name" value="TPR-like_helical_dom_sf"/>
</dbReference>
<dbReference type="InterPro" id="IPR019734">
    <property type="entry name" value="TPR_rpt"/>
</dbReference>
<proteinExistence type="predicted"/>
<sequence>MKYRNIIRRRQRKILFILLFLSSFSLAQWFPWWIGVENLSVAAKTATEVTQNSINPKSLVQQAREAYQAGEPSTAVTLLQQAAQAFAVQGELVAQAQALAQANNIQGQLYLAQGQPQLALENFSEAAATYAKIEDTTGVIKSRINQAEALRGTGQYRRALEILEQLYKKNLKDQPDSLLKVIALRSLGISKRLVGNNLDDALKVTEQSLAVAKVLQSPQNIGAAHLVLGNINRDQSKKAFARGKISIAKDLNSSDEETAQKIDVQDLDYQDLTLSALEHYQTATDTATIPNTKIEAQLNRINLLVVTERFLTDGEEDSINQISPDFKTKINDNFADIPQILRVIQEEINQLPPSQAVTNSRINWVITVMKLEQWANFSYQELTDELVEIVAQAKSFNDTRNESYALGQLGYLYQQEEQLEQAQDYTRRALILAQTNNNLDIAYRWQWQLGQILKAQGKNDQAITAYNAAVNTLESIRSDIVSINPDLQFSFQESVELVYREFMDLLLASTDTQPTTDNLTPIQTLGTSTSPNTQNLEKARNLIESLQQAELVNFFRENCLNASPIQIEEVDPTAAVIYPIVLEDRLEVIVSLPNTPLSHYVVSLPRTEVEQTFAQLRQSIAIQGDRSPVAEVRIREGREIALPNYLELAKKVYDWLIRPNEQDLAASEIKTLVFVLDAPLLNLPMAVLNDGEQFLIEKYAIALTPGLQLLDPKPITRGELTALKAGLSEGRDNFSPLPNVEYELTEINAKIPGNFIFNEEFTIAAIKEAIESAPFPVVHLATHGQFSSDPAQTFILTWDQRLTIDQLRETLRGREEGNQNPIELLVLSACETATGDKRAALGLAGIAVRAGARSTLATLWQVDDQSTAQLMIDFYQELKDTKLSKAQALQHAQVKIIQEGKHPSFWAPFILVGNWL</sequence>
<keyword evidence="1" id="KW-0802">TPR repeat</keyword>